<evidence type="ECO:0000256" key="8">
    <source>
        <dbReference type="ARBA" id="ARBA00037071"/>
    </source>
</evidence>
<sequence>MRRPHIVLQTLSGCCTILILSAACAAAGDQKKGASAMTVSNGKQVTLEYTLKLDDQSFVDSNVGGEPLKITQGSHQLIPGVEKQIEGMAVGEKKQFTVAPTEGYGTVDPNAFQEVDKKAVPPDSQKVGTQLEGKTPDGRKIFPRISEVKNDTVVLDFNHPLAGKTLHFDVQVLDVAQVGSPK</sequence>
<dbReference type="AlphaFoldDB" id="A0A7S8FGH5"/>
<dbReference type="EMBL" id="CP047423">
    <property type="protein sequence ID" value="QPD05366.1"/>
    <property type="molecule type" value="Genomic_DNA"/>
</dbReference>
<gene>
    <name evidence="13" type="ORF">Nkreftii_003140</name>
</gene>
<keyword evidence="5 9" id="KW-0697">Rotamase</keyword>
<evidence type="ECO:0000256" key="9">
    <source>
        <dbReference type="PROSITE-ProRule" id="PRU00277"/>
    </source>
</evidence>
<dbReference type="GO" id="GO:0003755">
    <property type="term" value="F:peptidyl-prolyl cis-trans isomerase activity"/>
    <property type="evidence" value="ECO:0007669"/>
    <property type="project" value="UniProtKB-UniRule"/>
</dbReference>
<dbReference type="GO" id="GO:0042026">
    <property type="term" value="P:protein refolding"/>
    <property type="evidence" value="ECO:0007669"/>
    <property type="project" value="UniProtKB-ARBA"/>
</dbReference>
<organism evidence="13 14">
    <name type="scientific">Candidatus Nitrospira kreftii</name>
    <dbReference type="NCBI Taxonomy" id="2652173"/>
    <lineage>
        <taxon>Bacteria</taxon>
        <taxon>Pseudomonadati</taxon>
        <taxon>Nitrospirota</taxon>
        <taxon>Nitrospiria</taxon>
        <taxon>Nitrospirales</taxon>
        <taxon>Nitrospiraceae</taxon>
        <taxon>Nitrospira</taxon>
    </lineage>
</organism>
<feature type="domain" description="PPIase FKBP-type" evidence="12">
    <location>
        <begin position="42"/>
        <end position="124"/>
    </location>
</feature>
<dbReference type="SUPFAM" id="SSF54534">
    <property type="entry name" value="FKBP-like"/>
    <property type="match status" value="1"/>
</dbReference>
<evidence type="ECO:0000256" key="5">
    <source>
        <dbReference type="ARBA" id="ARBA00023110"/>
    </source>
</evidence>
<dbReference type="Proteomes" id="UP000593737">
    <property type="component" value="Chromosome"/>
</dbReference>
<dbReference type="KEGG" id="nkf:Nkreftii_003140"/>
<accession>A0A7S8FGH5</accession>
<evidence type="ECO:0000313" key="13">
    <source>
        <dbReference type="EMBL" id="QPD05366.1"/>
    </source>
</evidence>
<reference evidence="13 14" key="1">
    <citation type="journal article" date="2020" name="ISME J.">
        <title>Enrichment and physiological characterization of a novel comammox Nitrospira indicates ammonium inhibition of complete nitrification.</title>
        <authorList>
            <person name="Sakoula D."/>
            <person name="Koch H."/>
            <person name="Frank J."/>
            <person name="Jetten M.S.M."/>
            <person name="van Kessel M.A.H.J."/>
            <person name="Lucker S."/>
        </authorList>
    </citation>
    <scope>NUCLEOTIDE SEQUENCE [LARGE SCALE GENOMIC DNA]</scope>
    <source>
        <strain evidence="13">Comreactor17</strain>
    </source>
</reference>
<evidence type="ECO:0000256" key="7">
    <source>
        <dbReference type="ARBA" id="ARBA00023235"/>
    </source>
</evidence>
<evidence type="ECO:0000256" key="6">
    <source>
        <dbReference type="ARBA" id="ARBA00023186"/>
    </source>
</evidence>
<feature type="chain" id="PRO_5032605882" description="Peptidyl-prolyl cis-trans isomerase" evidence="11">
    <location>
        <begin position="26"/>
        <end position="182"/>
    </location>
</feature>
<comment type="subcellular location">
    <subcellularLocation>
        <location evidence="2">Cytoplasm</location>
    </subcellularLocation>
</comment>
<dbReference type="PROSITE" id="PS50059">
    <property type="entry name" value="FKBP_PPIASE"/>
    <property type="match status" value="1"/>
</dbReference>
<dbReference type="EC" id="5.2.1.8" evidence="10"/>
<keyword evidence="4" id="KW-0963">Cytoplasm</keyword>
<evidence type="ECO:0000259" key="12">
    <source>
        <dbReference type="PROSITE" id="PS50059"/>
    </source>
</evidence>
<keyword evidence="7 9" id="KW-0413">Isomerase</keyword>
<comment type="function">
    <text evidence="8">Also involved in hydrogenase metallocenter assembly, probably by participating in the nickel insertion step. This function in hydrogenase biosynthesis requires chaperone activity and the presence of the metal-binding domain, but not PPIase activity.</text>
</comment>
<evidence type="ECO:0000256" key="2">
    <source>
        <dbReference type="ARBA" id="ARBA00004496"/>
    </source>
</evidence>
<evidence type="ECO:0000256" key="4">
    <source>
        <dbReference type="ARBA" id="ARBA00022490"/>
    </source>
</evidence>
<name>A0A7S8FGH5_9BACT</name>
<keyword evidence="6" id="KW-0143">Chaperone</keyword>
<comment type="similarity">
    <text evidence="3 10">Belongs to the FKBP-type PPIase family.</text>
</comment>
<dbReference type="Gene3D" id="3.10.50.40">
    <property type="match status" value="1"/>
</dbReference>
<dbReference type="Pfam" id="PF00254">
    <property type="entry name" value="FKBP_C"/>
    <property type="match status" value="1"/>
</dbReference>
<dbReference type="InterPro" id="IPR046357">
    <property type="entry name" value="PPIase_dom_sf"/>
</dbReference>
<proteinExistence type="inferred from homology"/>
<protein>
    <recommendedName>
        <fullName evidence="10">Peptidyl-prolyl cis-trans isomerase</fullName>
        <ecNumber evidence="10">5.2.1.8</ecNumber>
    </recommendedName>
</protein>
<dbReference type="GO" id="GO:0005737">
    <property type="term" value="C:cytoplasm"/>
    <property type="evidence" value="ECO:0007669"/>
    <property type="project" value="UniProtKB-SubCell"/>
</dbReference>
<evidence type="ECO:0000256" key="10">
    <source>
        <dbReference type="RuleBase" id="RU003915"/>
    </source>
</evidence>
<feature type="signal peptide" evidence="11">
    <location>
        <begin position="1"/>
        <end position="25"/>
    </location>
</feature>
<dbReference type="PROSITE" id="PS51257">
    <property type="entry name" value="PROKAR_LIPOPROTEIN"/>
    <property type="match status" value="1"/>
</dbReference>
<evidence type="ECO:0000256" key="1">
    <source>
        <dbReference type="ARBA" id="ARBA00000971"/>
    </source>
</evidence>
<comment type="catalytic activity">
    <reaction evidence="1 9 10">
        <text>[protein]-peptidylproline (omega=180) = [protein]-peptidylproline (omega=0)</text>
        <dbReference type="Rhea" id="RHEA:16237"/>
        <dbReference type="Rhea" id="RHEA-COMP:10747"/>
        <dbReference type="Rhea" id="RHEA-COMP:10748"/>
        <dbReference type="ChEBI" id="CHEBI:83833"/>
        <dbReference type="ChEBI" id="CHEBI:83834"/>
        <dbReference type="EC" id="5.2.1.8"/>
    </reaction>
</comment>
<evidence type="ECO:0000256" key="11">
    <source>
        <dbReference type="SAM" id="SignalP"/>
    </source>
</evidence>
<dbReference type="PANTHER" id="PTHR47861:SF3">
    <property type="entry name" value="FKBP-TYPE PEPTIDYL-PROLYL CIS-TRANS ISOMERASE SLYD"/>
    <property type="match status" value="1"/>
</dbReference>
<evidence type="ECO:0000256" key="3">
    <source>
        <dbReference type="ARBA" id="ARBA00006577"/>
    </source>
</evidence>
<dbReference type="InterPro" id="IPR001179">
    <property type="entry name" value="PPIase_FKBP_dom"/>
</dbReference>
<evidence type="ECO:0000313" key="14">
    <source>
        <dbReference type="Proteomes" id="UP000593737"/>
    </source>
</evidence>
<keyword evidence="11" id="KW-0732">Signal</keyword>
<dbReference type="PANTHER" id="PTHR47861">
    <property type="entry name" value="FKBP-TYPE PEPTIDYL-PROLYL CIS-TRANS ISOMERASE SLYD"/>
    <property type="match status" value="1"/>
</dbReference>